<dbReference type="InterPro" id="IPR032109">
    <property type="entry name" value="Big_3_5"/>
</dbReference>
<name>A0ABS7U8R8_9ACTN</name>
<organism evidence="3 4">
    <name type="scientific">Nocardioides mangrovi</name>
    <dbReference type="NCBI Taxonomy" id="2874580"/>
    <lineage>
        <taxon>Bacteria</taxon>
        <taxon>Bacillati</taxon>
        <taxon>Actinomycetota</taxon>
        <taxon>Actinomycetes</taxon>
        <taxon>Propionibacteriales</taxon>
        <taxon>Nocardioidaceae</taxon>
        <taxon>Nocardioides</taxon>
    </lineage>
</organism>
<accession>A0ABS7U8R8</accession>
<evidence type="ECO:0000259" key="2">
    <source>
        <dbReference type="Pfam" id="PF16640"/>
    </source>
</evidence>
<feature type="signal peptide" evidence="1">
    <location>
        <begin position="1"/>
        <end position="34"/>
    </location>
</feature>
<feature type="chain" id="PRO_5045129352" evidence="1">
    <location>
        <begin position="35"/>
        <end position="281"/>
    </location>
</feature>
<dbReference type="Gene3D" id="2.60.40.10">
    <property type="entry name" value="Immunoglobulins"/>
    <property type="match status" value="1"/>
</dbReference>
<keyword evidence="1" id="KW-0732">Signal</keyword>
<proteinExistence type="predicted"/>
<comment type="caution">
    <text evidence="3">The sequence shown here is derived from an EMBL/GenBank/DDBJ whole genome shotgun (WGS) entry which is preliminary data.</text>
</comment>
<evidence type="ECO:0000256" key="1">
    <source>
        <dbReference type="SAM" id="SignalP"/>
    </source>
</evidence>
<protein>
    <submittedName>
        <fullName evidence="3">Ig-like domain repeat protein</fullName>
    </submittedName>
</protein>
<keyword evidence="4" id="KW-1185">Reference proteome</keyword>
<dbReference type="InterPro" id="IPR013783">
    <property type="entry name" value="Ig-like_fold"/>
</dbReference>
<evidence type="ECO:0000313" key="3">
    <source>
        <dbReference type="EMBL" id="MBZ5737363.1"/>
    </source>
</evidence>
<sequence length="281" mass="27899">MNLRRITARAAVAGVTTALAAGALVGATGTAANAAEAGNTYTCTQAGLGLTFDSTLTVSGDLPVPQYWAGAAVPAGLLSVTATVDSTTAGMLASYGASELRVDDFAFDMEGTSVPVPLDGPVEDGAWNGSGTNEAFTTPDPGTASAIMPSAMTVTAVIGGNDVPLDCVLADGQTAQTLASLELLQQSSATSAKAVSVKKGKAAKLPVTVTSTSLGGPVTSGKVTVKEGKKTLGTGKLNKKGKAVVNLGKKLKVGKHKVTVTYAGIPSVSGSKAKSTVTVKK</sequence>
<dbReference type="Proteomes" id="UP000780875">
    <property type="component" value="Unassembled WGS sequence"/>
</dbReference>
<dbReference type="Pfam" id="PF16640">
    <property type="entry name" value="Big_3_5"/>
    <property type="match status" value="1"/>
</dbReference>
<evidence type="ECO:0000313" key="4">
    <source>
        <dbReference type="Proteomes" id="UP000780875"/>
    </source>
</evidence>
<gene>
    <name evidence="3" type="ORF">K8U61_04235</name>
</gene>
<reference evidence="3 4" key="1">
    <citation type="submission" date="2021-09" db="EMBL/GenBank/DDBJ databases">
        <title>Whole genome sequence of Nocardioides sp. GBK3QG-3.</title>
        <authorList>
            <person name="Tuo L."/>
        </authorList>
    </citation>
    <scope>NUCLEOTIDE SEQUENCE [LARGE SCALE GENOMIC DNA]</scope>
    <source>
        <strain evidence="3 4">GBK3QG-3</strain>
    </source>
</reference>
<feature type="domain" description="Bacterial Ig-like" evidence="2">
    <location>
        <begin position="192"/>
        <end position="279"/>
    </location>
</feature>
<dbReference type="EMBL" id="JAIQZJ010000001">
    <property type="protein sequence ID" value="MBZ5737363.1"/>
    <property type="molecule type" value="Genomic_DNA"/>
</dbReference>
<dbReference type="RefSeq" id="WP_224121717.1">
    <property type="nucleotide sequence ID" value="NZ_JAIQZJ010000001.1"/>
</dbReference>